<dbReference type="Pfam" id="PF02861">
    <property type="entry name" value="Clp_N"/>
    <property type="match status" value="1"/>
</dbReference>
<dbReference type="GO" id="GO:0016887">
    <property type="term" value="F:ATP hydrolysis activity"/>
    <property type="evidence" value="ECO:0007669"/>
    <property type="project" value="InterPro"/>
</dbReference>
<dbReference type="Gene3D" id="3.40.50.300">
    <property type="entry name" value="P-loop containing nucleotide triphosphate hydrolases"/>
    <property type="match status" value="3"/>
</dbReference>
<dbReference type="InterPro" id="IPR004176">
    <property type="entry name" value="Clp_R_N"/>
</dbReference>
<reference evidence="7" key="1">
    <citation type="submission" date="2018-02" db="EMBL/GenBank/DDBJ databases">
        <authorList>
            <person name="Cohen D.B."/>
            <person name="Kent A.D."/>
        </authorList>
    </citation>
    <scope>NUCLEOTIDE SEQUENCE</scope>
</reference>
<dbReference type="Gene3D" id="1.10.1780.10">
    <property type="entry name" value="Clp, N-terminal domain"/>
    <property type="match status" value="1"/>
</dbReference>
<keyword evidence="2" id="KW-0547">Nucleotide-binding</keyword>
<protein>
    <recommendedName>
        <fullName evidence="6">Clp R domain-containing protein</fullName>
    </recommendedName>
</protein>
<dbReference type="FunFam" id="3.40.50.300:FF:000025">
    <property type="entry name" value="ATP-dependent Clp protease subunit"/>
    <property type="match status" value="1"/>
</dbReference>
<dbReference type="CDD" id="cd00009">
    <property type="entry name" value="AAA"/>
    <property type="match status" value="1"/>
</dbReference>
<dbReference type="InterPro" id="IPR036628">
    <property type="entry name" value="Clp_N_dom_sf"/>
</dbReference>
<dbReference type="Pfam" id="PF10431">
    <property type="entry name" value="ClpB_D2-small"/>
    <property type="match status" value="1"/>
</dbReference>
<dbReference type="InterPro" id="IPR019489">
    <property type="entry name" value="Clp_ATPase_C"/>
</dbReference>
<dbReference type="GO" id="GO:0005524">
    <property type="term" value="F:ATP binding"/>
    <property type="evidence" value="ECO:0007669"/>
    <property type="project" value="UniProtKB-KW"/>
</dbReference>
<proteinExistence type="predicted"/>
<dbReference type="GO" id="GO:0005737">
    <property type="term" value="C:cytoplasm"/>
    <property type="evidence" value="ECO:0007669"/>
    <property type="project" value="TreeGrafter"/>
</dbReference>
<evidence type="ECO:0000256" key="2">
    <source>
        <dbReference type="ARBA" id="ARBA00022741"/>
    </source>
</evidence>
<evidence type="ECO:0000256" key="4">
    <source>
        <dbReference type="ARBA" id="ARBA00023186"/>
    </source>
</evidence>
<dbReference type="InterPro" id="IPR003959">
    <property type="entry name" value="ATPase_AAA_core"/>
</dbReference>
<dbReference type="Gene3D" id="1.10.8.60">
    <property type="match status" value="1"/>
</dbReference>
<dbReference type="InterPro" id="IPR050130">
    <property type="entry name" value="ClpA_ClpB"/>
</dbReference>
<dbReference type="InterPro" id="IPR041546">
    <property type="entry name" value="ClpA/ClpB_AAA_lid"/>
</dbReference>
<feature type="domain" description="Clp R" evidence="6">
    <location>
        <begin position="76"/>
        <end position="222"/>
    </location>
</feature>
<dbReference type="AlphaFoldDB" id="A0A2N9ISD2"/>
<dbReference type="PANTHER" id="PTHR11638:SF185">
    <property type="entry name" value="ATP-DEPENDENT CLP PROTEASE ATP-BINDING SUBUNIT"/>
    <property type="match status" value="1"/>
</dbReference>
<dbReference type="InterPro" id="IPR027417">
    <property type="entry name" value="P-loop_NTPase"/>
</dbReference>
<dbReference type="SUPFAM" id="SSF52540">
    <property type="entry name" value="P-loop containing nucleoside triphosphate hydrolases"/>
    <property type="match status" value="2"/>
</dbReference>
<sequence>MQVLSICSPFISFKNRTCPLQLTRHSFSNASVFESNAHGRLNLLPLYYSLSPRRRYGVVYASASASGSGSGNEGGLERFTERAIKAIIYSQREAKAVGRDMVFTQHLLLGLIAEEEEHHHYQGFLGSGITLQVARDAVRTIWHHTSSSSSSSVALPFSISTKRVLGAALHYSRTMAHHFIAPEHIFIALFTVDDGTAARLLNRLAANVNQLAAVALSRLQEELAKDGRNPSLASQRMHGKSFSRKAAIMRSSEKPREKTALARFCVDLTARASGGLIDPVIGRETELQRIIQILCRRTKNNPILLGESGVGKTAIAGGLAISIVQADVPIFLLTKRIMSLDIALLMAGAKERGELEARVTALIAEVLKAGDVILFIDEVHILIESGNVGRGNKGCGLDIADLLKPSLGRGQLQCIASTTIDEYRMHFEKDKALARRFQPVWIDEPSQDDAVRILLGLREKYEVHHNCRFTLEAINAAVYLSAKYISDRYLPDKAIDLIDEAGSRARIEAFKRKREQQTCILSKSPDDYWQEIRTVQAMHELVLASKQYDGGFSIDDAFELVSKFPLPSTSDDDEPTLVGPDDIAAVASLWSGIQVQQLTNDERMRLLGLDEQLKRRVVGQAEAVSALSRAVKRFWAGLKDPNRPMAVILFCGPTGVGKTELTKALAVCYFGSEQAMLRLDMSEYMERHSVSKLIGSPPGYVGFGEGGTLAEAIRRRPFTVILLDEIEKAHPDIFNILLQLFEDGHLTDSQGRRVSFKNALVVMTSNVGSTAIARDRQSSMFFLTADDKSTSYAGMKAIVMEELKTYFRPELLNRIDEVVVFRPLEKAQMLEIFNLMLQEVKQRLIISLGVCLEVSESVKNLVCQKGYDKIYGARPLRRAINLIIVDVLSEAILCGDYWPGDTAVIDLDASGNPFVINLSDRNHHVSDSASIL</sequence>
<dbReference type="InterPro" id="IPR001270">
    <property type="entry name" value="ClpA/B"/>
</dbReference>
<organism evidence="7">
    <name type="scientific">Fagus sylvatica</name>
    <name type="common">Beechnut</name>
    <dbReference type="NCBI Taxonomy" id="28930"/>
    <lineage>
        <taxon>Eukaryota</taxon>
        <taxon>Viridiplantae</taxon>
        <taxon>Streptophyta</taxon>
        <taxon>Embryophyta</taxon>
        <taxon>Tracheophyta</taxon>
        <taxon>Spermatophyta</taxon>
        <taxon>Magnoliopsida</taxon>
        <taxon>eudicotyledons</taxon>
        <taxon>Gunneridae</taxon>
        <taxon>Pentapetalae</taxon>
        <taxon>rosids</taxon>
        <taxon>fabids</taxon>
        <taxon>Fagales</taxon>
        <taxon>Fagaceae</taxon>
        <taxon>Fagus</taxon>
    </lineage>
</organism>
<evidence type="ECO:0000256" key="5">
    <source>
        <dbReference type="PROSITE-ProRule" id="PRU01251"/>
    </source>
</evidence>
<evidence type="ECO:0000256" key="1">
    <source>
        <dbReference type="ARBA" id="ARBA00022737"/>
    </source>
</evidence>
<dbReference type="PANTHER" id="PTHR11638">
    <property type="entry name" value="ATP-DEPENDENT CLP PROTEASE"/>
    <property type="match status" value="1"/>
</dbReference>
<dbReference type="PROSITE" id="PS51903">
    <property type="entry name" value="CLP_R"/>
    <property type="match status" value="1"/>
</dbReference>
<dbReference type="InterPro" id="IPR003593">
    <property type="entry name" value="AAA+_ATPase"/>
</dbReference>
<gene>
    <name evidence="7" type="ORF">FSB_LOCUS54813</name>
</gene>
<dbReference type="Pfam" id="PF17871">
    <property type="entry name" value="AAA_lid_9"/>
    <property type="match status" value="1"/>
</dbReference>
<dbReference type="PROSITE" id="PS00871">
    <property type="entry name" value="CLPAB_2"/>
    <property type="match status" value="1"/>
</dbReference>
<dbReference type="SMART" id="SM01086">
    <property type="entry name" value="ClpB_D2-small"/>
    <property type="match status" value="1"/>
</dbReference>
<keyword evidence="3" id="KW-0067">ATP-binding</keyword>
<dbReference type="Pfam" id="PF00004">
    <property type="entry name" value="AAA"/>
    <property type="match status" value="1"/>
</dbReference>
<dbReference type="SUPFAM" id="SSF81923">
    <property type="entry name" value="Double Clp-N motif"/>
    <property type="match status" value="1"/>
</dbReference>
<keyword evidence="4" id="KW-0143">Chaperone</keyword>
<evidence type="ECO:0000259" key="6">
    <source>
        <dbReference type="PROSITE" id="PS51903"/>
    </source>
</evidence>
<dbReference type="InterPro" id="IPR028299">
    <property type="entry name" value="ClpA/B_CS2"/>
</dbReference>
<evidence type="ECO:0000313" key="7">
    <source>
        <dbReference type="EMBL" id="SPD26931.1"/>
    </source>
</evidence>
<name>A0A2N9ISD2_FAGSY</name>
<keyword evidence="1 5" id="KW-0677">Repeat</keyword>
<dbReference type="SMART" id="SM00382">
    <property type="entry name" value="AAA"/>
    <property type="match status" value="2"/>
</dbReference>
<dbReference type="GO" id="GO:0034605">
    <property type="term" value="P:cellular response to heat"/>
    <property type="evidence" value="ECO:0007669"/>
    <property type="project" value="TreeGrafter"/>
</dbReference>
<evidence type="ECO:0000256" key="3">
    <source>
        <dbReference type="ARBA" id="ARBA00022840"/>
    </source>
</evidence>
<dbReference type="PRINTS" id="PR00300">
    <property type="entry name" value="CLPPROTEASEA"/>
</dbReference>
<dbReference type="Pfam" id="PF07724">
    <property type="entry name" value="AAA_2"/>
    <property type="match status" value="1"/>
</dbReference>
<accession>A0A2N9ISD2</accession>
<dbReference type="EMBL" id="OIVN01006171">
    <property type="protein sequence ID" value="SPD26931.1"/>
    <property type="molecule type" value="Genomic_DNA"/>
</dbReference>
<dbReference type="CDD" id="cd19499">
    <property type="entry name" value="RecA-like_ClpB_Hsp104-like"/>
    <property type="match status" value="1"/>
</dbReference>